<keyword evidence="3" id="KW-0547">Nucleotide-binding</keyword>
<reference evidence="8 9" key="1">
    <citation type="journal article" date="2019" name="Nat. Ecol. Evol.">
        <title>Megaphylogeny resolves global patterns of mushroom evolution.</title>
        <authorList>
            <person name="Varga T."/>
            <person name="Krizsan K."/>
            <person name="Foldi C."/>
            <person name="Dima B."/>
            <person name="Sanchez-Garcia M."/>
            <person name="Sanchez-Ramirez S."/>
            <person name="Szollosi G.J."/>
            <person name="Szarkandi J.G."/>
            <person name="Papp V."/>
            <person name="Albert L."/>
            <person name="Andreopoulos W."/>
            <person name="Angelini C."/>
            <person name="Antonin V."/>
            <person name="Barry K.W."/>
            <person name="Bougher N.L."/>
            <person name="Buchanan P."/>
            <person name="Buyck B."/>
            <person name="Bense V."/>
            <person name="Catcheside P."/>
            <person name="Chovatia M."/>
            <person name="Cooper J."/>
            <person name="Damon W."/>
            <person name="Desjardin D."/>
            <person name="Finy P."/>
            <person name="Geml J."/>
            <person name="Haridas S."/>
            <person name="Hughes K."/>
            <person name="Justo A."/>
            <person name="Karasinski D."/>
            <person name="Kautmanova I."/>
            <person name="Kiss B."/>
            <person name="Kocsube S."/>
            <person name="Kotiranta H."/>
            <person name="LaButti K.M."/>
            <person name="Lechner B.E."/>
            <person name="Liimatainen K."/>
            <person name="Lipzen A."/>
            <person name="Lukacs Z."/>
            <person name="Mihaltcheva S."/>
            <person name="Morgado L.N."/>
            <person name="Niskanen T."/>
            <person name="Noordeloos M.E."/>
            <person name="Ohm R.A."/>
            <person name="Ortiz-Santana B."/>
            <person name="Ovrebo C."/>
            <person name="Racz N."/>
            <person name="Riley R."/>
            <person name="Savchenko A."/>
            <person name="Shiryaev A."/>
            <person name="Soop K."/>
            <person name="Spirin V."/>
            <person name="Szebenyi C."/>
            <person name="Tomsovsky M."/>
            <person name="Tulloss R.E."/>
            <person name="Uehling J."/>
            <person name="Grigoriev I.V."/>
            <person name="Vagvolgyi C."/>
            <person name="Papp T."/>
            <person name="Martin F.M."/>
            <person name="Miettinen O."/>
            <person name="Hibbett D.S."/>
            <person name="Nagy L.G."/>
        </authorList>
    </citation>
    <scope>NUCLEOTIDE SEQUENCE [LARGE SCALE GENOMIC DNA]</scope>
    <source>
        <strain evidence="8 9">OMC1185</strain>
    </source>
</reference>
<dbReference type="InterPro" id="IPR006073">
    <property type="entry name" value="GTP-bd"/>
</dbReference>
<evidence type="ECO:0000256" key="2">
    <source>
        <dbReference type="ARBA" id="ARBA00022490"/>
    </source>
</evidence>
<dbReference type="GO" id="GO:0005829">
    <property type="term" value="C:cytosol"/>
    <property type="evidence" value="ECO:0007669"/>
    <property type="project" value="TreeGrafter"/>
</dbReference>
<proteinExistence type="predicted"/>
<feature type="domain" description="CP-type G" evidence="7">
    <location>
        <begin position="163"/>
        <end position="430"/>
    </location>
</feature>
<keyword evidence="2" id="KW-0963">Cytoplasm</keyword>
<keyword evidence="5" id="KW-0342">GTP-binding</keyword>
<evidence type="ECO:0000256" key="3">
    <source>
        <dbReference type="ARBA" id="ARBA00022741"/>
    </source>
</evidence>
<dbReference type="Proteomes" id="UP000305948">
    <property type="component" value="Unassembled WGS sequence"/>
</dbReference>
<name>A0A5C3NGW6_9AGAM</name>
<evidence type="ECO:0000313" key="9">
    <source>
        <dbReference type="Proteomes" id="UP000305948"/>
    </source>
</evidence>
<dbReference type="EMBL" id="ML213503">
    <property type="protein sequence ID" value="TFK56603.1"/>
    <property type="molecule type" value="Genomic_DNA"/>
</dbReference>
<feature type="compositionally biased region" description="Acidic residues" evidence="6">
    <location>
        <begin position="315"/>
        <end position="334"/>
    </location>
</feature>
<dbReference type="PANTHER" id="PTHR45709:SF2">
    <property type="entry name" value="LARGE SUBUNIT GTPASE 1 HOMOLOG"/>
    <property type="match status" value="1"/>
</dbReference>
<evidence type="ECO:0000256" key="4">
    <source>
        <dbReference type="ARBA" id="ARBA00022801"/>
    </source>
</evidence>
<feature type="region of interest" description="Disordered" evidence="6">
    <location>
        <begin position="1"/>
        <end position="34"/>
    </location>
</feature>
<dbReference type="OrthoDB" id="61815at2759"/>
<keyword evidence="4 8" id="KW-0378">Hydrolase</keyword>
<comment type="subcellular location">
    <subcellularLocation>
        <location evidence="1">Cytoplasm</location>
    </subcellularLocation>
</comment>
<dbReference type="STRING" id="5364.A0A5C3NGW6"/>
<dbReference type="InterPro" id="IPR027417">
    <property type="entry name" value="P-loop_NTPase"/>
</dbReference>
<evidence type="ECO:0000259" key="7">
    <source>
        <dbReference type="PROSITE" id="PS51721"/>
    </source>
</evidence>
<dbReference type="Pfam" id="PF01926">
    <property type="entry name" value="MMR_HSR1"/>
    <property type="match status" value="1"/>
</dbReference>
<dbReference type="Gene3D" id="3.40.50.300">
    <property type="entry name" value="P-loop containing nucleotide triphosphate hydrolases"/>
    <property type="match status" value="2"/>
</dbReference>
<accession>A0A5C3NGW6</accession>
<dbReference type="GO" id="GO:0005525">
    <property type="term" value="F:GTP binding"/>
    <property type="evidence" value="ECO:0007669"/>
    <property type="project" value="UniProtKB-KW"/>
</dbReference>
<feature type="region of interest" description="Disordered" evidence="6">
    <location>
        <begin position="267"/>
        <end position="339"/>
    </location>
</feature>
<protein>
    <submittedName>
        <fullName evidence="8">P-loop containing nucleoside triphosphate hydrolase protein</fullName>
    </submittedName>
</protein>
<sequence length="681" mass="74945">MAPQKGRNHNPSGLGRAIINRKTQDARRAQESGLYTTDFDTTSRLRSVTQENDLDEFLNTAQLAATDFTAERRNVKIISTPAGTSQNPFLLSEEEEKQTLQKFRENKQRLRVPRRPPWTKNMSPTQLDRQEKDAFLEWRRGLADLQDRDRFLLTPFERNIEVWRQLWRVIERSHLVIQIVDARNPLRFRCEDLESYVKDVEGTEGEKGTGAGKRRNLLLINKADLLTAKQRRLWADYFDEQGVQYAFFSAANATALQEARKEALAQAEAQAAREAEEALEAEAGEEAGASDSGSEESGDEDDAAEDLLEGATPLSEEESSDDELYFSEEEDTADGQDPRAKVLSVLELESLFTAAAPDLTTFQDSSGNHPTKLVVGLVGYPNVGKSSTINSLLGEKKVSVSSTPGKTKHFQTINLSATMTLCDCPGLVFPQFATTKADLTCDGVLPIDQMREYTGPMTLVAKRIPKEVLEATYGLAIKSDGGGPGGQGDVSAQDLLIAYAIARGFMRSGQGNPDEARAARYILKDYVNAKLLYCHPPPGVPEDEFNQQTRELALKRMSGKKKAPLTRVTKKADTFIPSARPADGQSVPAEGLKGENLDRDFFEADSGLSAKAFVSGKNGQEFSRARMFPHQNSVADDGTPVSGRRARIAAVLANAGGEVGSGKKHHKKPKRAKQRSGKGYD</sequence>
<keyword evidence="9" id="KW-1185">Reference proteome</keyword>
<evidence type="ECO:0000256" key="1">
    <source>
        <dbReference type="ARBA" id="ARBA00004496"/>
    </source>
</evidence>
<dbReference type="PROSITE" id="PS51721">
    <property type="entry name" value="G_CP"/>
    <property type="match status" value="1"/>
</dbReference>
<dbReference type="GO" id="GO:0003924">
    <property type="term" value="F:GTPase activity"/>
    <property type="evidence" value="ECO:0007669"/>
    <property type="project" value="InterPro"/>
</dbReference>
<feature type="compositionally biased region" description="Basic residues" evidence="6">
    <location>
        <begin position="662"/>
        <end position="681"/>
    </location>
</feature>
<evidence type="ECO:0000256" key="5">
    <source>
        <dbReference type="ARBA" id="ARBA00023134"/>
    </source>
</evidence>
<dbReference type="AlphaFoldDB" id="A0A5C3NGW6"/>
<dbReference type="SUPFAM" id="SSF52540">
    <property type="entry name" value="P-loop containing nucleoside triphosphate hydrolases"/>
    <property type="match status" value="1"/>
</dbReference>
<evidence type="ECO:0000313" key="8">
    <source>
        <dbReference type="EMBL" id="TFK56603.1"/>
    </source>
</evidence>
<evidence type="ECO:0000256" key="6">
    <source>
        <dbReference type="SAM" id="MobiDB-lite"/>
    </source>
</evidence>
<feature type="compositionally biased region" description="Acidic residues" evidence="6">
    <location>
        <begin position="293"/>
        <end position="308"/>
    </location>
</feature>
<dbReference type="PANTHER" id="PTHR45709">
    <property type="entry name" value="LARGE SUBUNIT GTPASE 1 HOMOLOG-RELATED"/>
    <property type="match status" value="1"/>
</dbReference>
<dbReference type="CDD" id="cd01857">
    <property type="entry name" value="HSR1_MMR1"/>
    <property type="match status" value="1"/>
</dbReference>
<dbReference type="InterPro" id="IPR030378">
    <property type="entry name" value="G_CP_dom"/>
</dbReference>
<dbReference type="InterPro" id="IPR043358">
    <property type="entry name" value="GNL1-like"/>
</dbReference>
<organism evidence="8 9">
    <name type="scientific">Heliocybe sulcata</name>
    <dbReference type="NCBI Taxonomy" id="5364"/>
    <lineage>
        <taxon>Eukaryota</taxon>
        <taxon>Fungi</taxon>
        <taxon>Dikarya</taxon>
        <taxon>Basidiomycota</taxon>
        <taxon>Agaricomycotina</taxon>
        <taxon>Agaricomycetes</taxon>
        <taxon>Gloeophyllales</taxon>
        <taxon>Gloeophyllaceae</taxon>
        <taxon>Heliocybe</taxon>
    </lineage>
</organism>
<feature type="region of interest" description="Disordered" evidence="6">
    <location>
        <begin position="654"/>
        <end position="681"/>
    </location>
</feature>
<dbReference type="GO" id="GO:0000054">
    <property type="term" value="P:ribosomal subunit export from nucleus"/>
    <property type="evidence" value="ECO:0007669"/>
    <property type="project" value="TreeGrafter"/>
</dbReference>
<gene>
    <name evidence="8" type="ORF">OE88DRAFT_1670008</name>
</gene>